<feature type="transmembrane region" description="Helical" evidence="1">
    <location>
        <begin position="94"/>
        <end position="114"/>
    </location>
</feature>
<organism evidence="3 5">
    <name type="scientific">Eubacterium ventriosum</name>
    <dbReference type="NCBI Taxonomy" id="39496"/>
    <lineage>
        <taxon>Bacteria</taxon>
        <taxon>Bacillati</taxon>
        <taxon>Bacillota</taxon>
        <taxon>Clostridia</taxon>
        <taxon>Eubacteriales</taxon>
        <taxon>Eubacteriaceae</taxon>
        <taxon>Eubacterium</taxon>
    </lineage>
</organism>
<name>A0A414RCC9_9FIRM</name>
<proteinExistence type="predicted"/>
<keyword evidence="1" id="KW-1133">Transmembrane helix</keyword>
<dbReference type="EMBL" id="QRHR01000001">
    <property type="protein sequence ID" value="RHF90688.1"/>
    <property type="molecule type" value="Genomic_DNA"/>
</dbReference>
<reference evidence="4 5" key="1">
    <citation type="submission" date="2018-08" db="EMBL/GenBank/DDBJ databases">
        <title>A genome reference for cultivated species of the human gut microbiota.</title>
        <authorList>
            <person name="Zou Y."/>
            <person name="Xue W."/>
            <person name="Luo G."/>
        </authorList>
    </citation>
    <scope>NUCLEOTIDE SEQUENCE [LARGE SCALE GENOMIC DNA]</scope>
    <source>
        <strain evidence="3 5">AM23-22</strain>
        <strain evidence="2 4">AM43-2</strain>
    </source>
</reference>
<feature type="transmembrane region" description="Helical" evidence="1">
    <location>
        <begin position="177"/>
        <end position="197"/>
    </location>
</feature>
<feature type="transmembrane region" description="Helical" evidence="1">
    <location>
        <begin position="120"/>
        <end position="139"/>
    </location>
</feature>
<protein>
    <submittedName>
        <fullName evidence="3">Uncharacterized protein</fullName>
    </submittedName>
</protein>
<keyword evidence="1" id="KW-0812">Transmembrane</keyword>
<dbReference type="Proteomes" id="UP000284598">
    <property type="component" value="Unassembled WGS sequence"/>
</dbReference>
<evidence type="ECO:0000313" key="3">
    <source>
        <dbReference type="EMBL" id="RHF90688.1"/>
    </source>
</evidence>
<dbReference type="EMBL" id="QSFO01000005">
    <property type="protein sequence ID" value="RHA55179.1"/>
    <property type="molecule type" value="Genomic_DNA"/>
</dbReference>
<feature type="transmembrane region" description="Helical" evidence="1">
    <location>
        <begin position="233"/>
        <end position="253"/>
    </location>
</feature>
<evidence type="ECO:0000313" key="4">
    <source>
        <dbReference type="Proteomes" id="UP000284598"/>
    </source>
</evidence>
<sequence>MGKEELNNIKKMYLLRMHTNKKYAIIVFCVAIVFALVDILSMVINFSTDKDVFYLNLNRNSGALFWIVILVLVITSFNIGEYKNNYMVFPQNSVTRYVSAYLADVTTFGIASLFQVMNQLILFGAVSLVSLFNKNIKLINVFSMKTVFAELVYLLGCFLLITAIIKLFAVIYRKSMAVFGVITIALIVGDLSYRNILQNIAAYAKENNKLFLYEKAIDLVSAIAGFYKREYNMGLFFLKIVVTLVIAFFIGFIIEKKIRDSKSLTFGGNQRAILIRIMAVCGFTMAIAGVTMYSGSNVISKTATEKKTYPLQIKEGDKYPQTISTSYDMSAVGVGNIDISKSKNPRIVIERMELDSKSKNKYIKDVFKDCQISAEVKDGKIQVTSSAKDNKFVYISNMYQENNHVRRFLNKDQTADSIMGTDIENMANSYMTEYFVTLYVPKANIVKDDEDYNMKLFVNGRDMSDNLGYFDEE</sequence>
<feature type="transmembrane region" description="Helical" evidence="1">
    <location>
        <begin position="273"/>
        <end position="293"/>
    </location>
</feature>
<evidence type="ECO:0000313" key="5">
    <source>
        <dbReference type="Proteomes" id="UP000286186"/>
    </source>
</evidence>
<evidence type="ECO:0000256" key="1">
    <source>
        <dbReference type="SAM" id="Phobius"/>
    </source>
</evidence>
<dbReference type="Proteomes" id="UP000286186">
    <property type="component" value="Unassembled WGS sequence"/>
</dbReference>
<dbReference type="AlphaFoldDB" id="A0A414RCC9"/>
<keyword evidence="1" id="KW-0472">Membrane</keyword>
<feature type="transmembrane region" description="Helical" evidence="1">
    <location>
        <begin position="151"/>
        <end position="171"/>
    </location>
</feature>
<evidence type="ECO:0000313" key="2">
    <source>
        <dbReference type="EMBL" id="RHA55179.1"/>
    </source>
</evidence>
<feature type="transmembrane region" description="Helical" evidence="1">
    <location>
        <begin position="64"/>
        <end position="82"/>
    </location>
</feature>
<comment type="caution">
    <text evidence="3">The sequence shown here is derived from an EMBL/GenBank/DDBJ whole genome shotgun (WGS) entry which is preliminary data.</text>
</comment>
<accession>A0A414RCC9</accession>
<feature type="transmembrane region" description="Helical" evidence="1">
    <location>
        <begin position="21"/>
        <end position="44"/>
    </location>
</feature>
<dbReference type="RefSeq" id="WP_118025112.1">
    <property type="nucleotide sequence ID" value="NZ_CATWJF010000007.1"/>
</dbReference>
<gene>
    <name evidence="3" type="ORF">DW652_00280</name>
    <name evidence="2" type="ORF">DW929_05375</name>
</gene>